<sequence>MAAEILKYLSVYLLSMVKFFGGPLAGISMGLSFWMTLLLSVTGMMTSVFIFSQVGMLISKWYVQRHRAQNKPIFSKKSRKIVKIWQRFGIKGIAFLTPVLFSPVIGTIMATVLGASQRHILLHMLWSAVFWGVTFTLALHELRHLDLAIFHK</sequence>
<accession>A0A369QEX7</accession>
<evidence type="ECO:0000313" key="2">
    <source>
        <dbReference type="EMBL" id="RDC61459.1"/>
    </source>
</evidence>
<feature type="transmembrane region" description="Helical" evidence="1">
    <location>
        <begin position="84"/>
        <end position="114"/>
    </location>
</feature>
<gene>
    <name evidence="2" type="ORF">AHMF7616_00038</name>
</gene>
<evidence type="ECO:0000256" key="1">
    <source>
        <dbReference type="SAM" id="Phobius"/>
    </source>
</evidence>
<keyword evidence="1" id="KW-1133">Transmembrane helix</keyword>
<organism evidence="2 3">
    <name type="scientific">Adhaeribacter pallidiroseus</name>
    <dbReference type="NCBI Taxonomy" id="2072847"/>
    <lineage>
        <taxon>Bacteria</taxon>
        <taxon>Pseudomonadati</taxon>
        <taxon>Bacteroidota</taxon>
        <taxon>Cytophagia</taxon>
        <taxon>Cytophagales</taxon>
        <taxon>Hymenobacteraceae</taxon>
        <taxon>Adhaeribacter</taxon>
    </lineage>
</organism>
<comment type="caution">
    <text evidence="2">The sequence shown here is derived from an EMBL/GenBank/DDBJ whole genome shotgun (WGS) entry which is preliminary data.</text>
</comment>
<dbReference type="EMBL" id="QASA01000001">
    <property type="protein sequence ID" value="RDC61459.1"/>
    <property type="molecule type" value="Genomic_DNA"/>
</dbReference>
<dbReference type="Proteomes" id="UP000253919">
    <property type="component" value="Unassembled WGS sequence"/>
</dbReference>
<evidence type="ECO:0000313" key="3">
    <source>
        <dbReference type="Proteomes" id="UP000253919"/>
    </source>
</evidence>
<keyword evidence="3" id="KW-1185">Reference proteome</keyword>
<feature type="transmembrane region" description="Helical" evidence="1">
    <location>
        <begin position="12"/>
        <end position="35"/>
    </location>
</feature>
<evidence type="ECO:0008006" key="4">
    <source>
        <dbReference type="Google" id="ProtNLM"/>
    </source>
</evidence>
<proteinExistence type="predicted"/>
<protein>
    <recommendedName>
        <fullName evidence="4">Small multi-drug export protein</fullName>
    </recommendedName>
</protein>
<keyword evidence="1" id="KW-0812">Transmembrane</keyword>
<name>A0A369QEX7_9BACT</name>
<keyword evidence="1" id="KW-0472">Membrane</keyword>
<dbReference type="AlphaFoldDB" id="A0A369QEX7"/>
<feature type="transmembrane region" description="Helical" evidence="1">
    <location>
        <begin position="120"/>
        <end position="139"/>
    </location>
</feature>
<feature type="transmembrane region" description="Helical" evidence="1">
    <location>
        <begin position="41"/>
        <end position="63"/>
    </location>
</feature>
<reference evidence="2 3" key="1">
    <citation type="submission" date="2018-04" db="EMBL/GenBank/DDBJ databases">
        <title>Adhaeribacter sp. HMF7616 genome sequencing and assembly.</title>
        <authorList>
            <person name="Kang H."/>
            <person name="Kang J."/>
            <person name="Cha I."/>
            <person name="Kim H."/>
            <person name="Joh K."/>
        </authorList>
    </citation>
    <scope>NUCLEOTIDE SEQUENCE [LARGE SCALE GENOMIC DNA]</scope>
    <source>
        <strain evidence="2 3">HMF7616</strain>
    </source>
</reference>